<dbReference type="Pfam" id="PF07977">
    <property type="entry name" value="FabA"/>
    <property type="match status" value="4"/>
</dbReference>
<dbReference type="InParanoid" id="A0A263CZH1"/>
<dbReference type="InterPro" id="IPR029069">
    <property type="entry name" value="HotDog_dom_sf"/>
</dbReference>
<sequence length="2529" mass="267402">MFEPVAVVGRGCVLPDALTPDAYWGNVSQGRLSVSGVPPGRWRLPGAALGDIVGPAPAPVRSATGGYVHGFDDLFDPGGFLLGADAIATLDPSFRWVLHGAREALREAEAGERRDRAGLVLGNLSMPTDGMVRYAENVWLSEQPSEIRAALAGLRGTGESTGRPATGDRAYARDRFSSAMPAHLAASALGLGGGAFALDAACASSLYAIKLACDRLHDRTADLMVAGAVNRVDDLAVHLAFSALGALSPSGRSRPFHREADGLVPAEGGAFVALMRLSDALAADVRIFGVIRGIGLSNDGRASGLLVPSANGQLRAIRQAYAEAGVAPESVSLLECHATGTLLGDATEVRGAAEVFAEARDLPIASAKSNTGHLVTAAGAAGVLKMLGAFEAGIRPPTLSAEDPIDALAGTPLRLLREAEPWDGVRRAGISAFGFGGNNAHLVLDEGPADSTAALVPPSRAVPEPEAIAIVAIGARVGTCANYGKFRESLLGGVARTMAAGDYEVRLGGLRTPPSDLRQALGQQVAILEAAREAASGVILPRERTMVLVGMGCDVEVARHPTRVRMASRLTATGAQAVSAEVQDAFAVPLDAAAVLGTMPNIVANRINSQLDLAGPSFTVSAEEASGIVALNLAARSLRDRSADAVLVGAVDLSHEPVHRRAAAEAGLGVEPGDAAVVLVLKRAADARHDGEEVLALLGGQGEPGEELVVGDAATGPAAARFDPAAVFGVPHAAKGLLAVACATVALRHGAVPRAGTAADPSLGLRRARIAVDTLGAAPAAAVLTAAAVEPWITEPAVRPHVFSGADAEGVLAAARAGREGNQGPARLVVLASGPEQLAGRIDAAGRWLGGHGVRPEGVAFRARSIGGELGFVYTNGSACYPRMGRETLLAFPDTLAVLERRCGSLREVAGWAYTGTGADAPHVLDQIWGASLLGQVHTELTRGVLGLEPTAVLGYSSGETNSLVAMGAWGEVPRLVAEARRSPLFVREVAGELSVVRQAWRDHGIEDGQWAGYLVNATADAVRAAITGEPTVHLMAVSAPDMCVLGGESAGCARVLDRLSGAHALPLGYDIAVHIPEVERVRDAWRALHDRPTTELPGIRFYSCASRDSYTVTRDTAAEAITEQAVGTIDFVATVEKAWQDGVRVFIEHGPRALCTGWIGKILGDREHVAVALDSADGRGVRSLTRAVADLLAAGVDLRHTELFDHLDVVTSPVAPPEMTIRTAAHPAPIVLPDLTSAAETMVPAPALPPVSAWCVSRPLEPVTARTAAPIAAPPLPHSVPATVPARQDPGLGGVAEIHRRFLHSQAETHQRYLAVASQAQELLLRRRPGSPDTPDSAPRVSADPVPVLPSFDRAQLEVLAAGRVSDVFGPFFREQDGFHRQVRMPMPPMLLADRVTGIDAEQGRFGTGVIHTQTDVTADSWYLDPAGRMPTGLVIEAGQADLLLISWMGVDLINRGERVYRLLGCEVTFHGTPPVPGETLTFDIHIDGHGEQGGMRLFFFHYDCRVGGELRLSVRGGQAGFFSDAELAASGGVLWDPAADIPAGQAPLDPPVLESMRHAFSPAQVVAFSEGRPDECFGPAWRGTRAHVRPPRIAAGEMLFLHEVTDFSPNGGPWGRGHLRARTPVSPGDWYFEGHFKNDPCMPGTLMFEGCLQAMAFYLAALGHTADADGWRFEPVTGAALPMRCRGQVTPASREIVYEVFVAEVSAGPVPVLVADVLCTVDGVKAFHARRAGLRLVPDWPLGSPADSAEGLGTKEKQVAVTGGVRFDRAALLASARGRPSDAFGPGYTTFDGTRRAARLPGPPFLLVSRIVSVDSPAGAMRAGTQAVAEYDVDPEAWYWRENGFPVLPASVLMEVALQPCGWLASHSGCALSSEVDLLFRNLDGAATILGEVTPATRVVRTTALLRDISSHDGTIIVSFDVRCEADGVPLLTASSVFGFFPRDVFANQTGLPASEEERANLAGTPPPQSSRPVPPPGEPSLRMWDRVTGYQPGGGPAGLGRAIAEKRITAGEWYFRAHFFQDPVQPGSLGVEAMIELLRFLVLQKGYGDPMGSPRFESLAVDEPLEWKYRGQVTPDNDLVTVELNLTRVERNERGVLAVAEAWLWVDGVRIYAVPGLAVRLVDAAPGARVDDREAGHRVEEILDPATDVWLRDHCPTWTLPALPMMSTVDRMFAAARSGGATGVCALRDLRLRRWVPVAGQTTLRTQVWPAESGDLAVTTSVWRVAATPGLSRFEETASAVLSTHYNEKRPEPWPEPADALTMPDPYTSGALSHGPSFRYLVSVKVGADTAIGVVDAGRGGVPRGELHQGLLDACTHVIPHAELWRWCGDIDRGLVGYPHRITTLDLYEPLPEQGRLVVQARFTGFEDGEPAHPAFDVQVCADGRVLAAFHLVNVLMAAGPLAELGHSERRDFLRDRRPTRGAGLSRTEDAVTRLSRAEADRLEWLPGTVAEVYALPTGLSTTDRLAQVAMKDHLGRRLGLHPAEVHVDVATSLARAGGVDFPLNVRVEAASVEVRDALPPNQIEE</sequence>
<keyword evidence="8" id="KW-0443">Lipid metabolism</keyword>
<keyword evidence="5" id="KW-0597">Phosphoprotein</keyword>
<organism evidence="14 15">
    <name type="scientific">Amycolatopsis antarctica</name>
    <dbReference type="NCBI Taxonomy" id="1854586"/>
    <lineage>
        <taxon>Bacteria</taxon>
        <taxon>Bacillati</taxon>
        <taxon>Actinomycetota</taxon>
        <taxon>Actinomycetes</taxon>
        <taxon>Pseudonocardiales</taxon>
        <taxon>Pseudonocardiaceae</taxon>
        <taxon>Amycolatopsis</taxon>
    </lineage>
</organism>
<proteinExistence type="inferred from homology"/>
<dbReference type="InterPro" id="IPR052568">
    <property type="entry name" value="PKS-FAS_Synthase"/>
</dbReference>
<dbReference type="InterPro" id="IPR010083">
    <property type="entry name" value="FabA"/>
</dbReference>
<dbReference type="InterPro" id="IPR016035">
    <property type="entry name" value="Acyl_Trfase/lysoPLipase"/>
</dbReference>
<name>A0A263CZH1_9PSEU</name>
<evidence type="ECO:0000256" key="5">
    <source>
        <dbReference type="ARBA" id="ARBA00022553"/>
    </source>
</evidence>
<dbReference type="SUPFAM" id="SSF53901">
    <property type="entry name" value="Thiolase-like"/>
    <property type="match status" value="2"/>
</dbReference>
<evidence type="ECO:0000256" key="7">
    <source>
        <dbReference type="ARBA" id="ARBA00022832"/>
    </source>
</evidence>
<dbReference type="RefSeq" id="WP_094864990.1">
    <property type="nucleotide sequence ID" value="NZ_NKYE01000017.1"/>
</dbReference>
<dbReference type="PROSITE" id="PS00606">
    <property type="entry name" value="KS3_1"/>
    <property type="match status" value="1"/>
</dbReference>
<dbReference type="CDD" id="cd00833">
    <property type="entry name" value="PKS"/>
    <property type="match status" value="1"/>
</dbReference>
<dbReference type="InterPro" id="IPR001227">
    <property type="entry name" value="Ac_transferase_dom_sf"/>
</dbReference>
<evidence type="ECO:0000256" key="11">
    <source>
        <dbReference type="RuleBase" id="RU003694"/>
    </source>
</evidence>
<dbReference type="InterPro" id="IPR014030">
    <property type="entry name" value="Ketoacyl_synth_N"/>
</dbReference>
<evidence type="ECO:0000256" key="6">
    <source>
        <dbReference type="ARBA" id="ARBA00022679"/>
    </source>
</evidence>
<comment type="similarity">
    <text evidence="11">Belongs to the thiolase-like superfamily. Beta-ketoacyl-ACP synthases family.</text>
</comment>
<dbReference type="GO" id="GO:0019171">
    <property type="term" value="F:(3R)-hydroxyacyl-[acyl-carrier-protein] dehydratase activity"/>
    <property type="evidence" value="ECO:0007669"/>
    <property type="project" value="InterPro"/>
</dbReference>
<keyword evidence="15" id="KW-1185">Reference proteome</keyword>
<evidence type="ECO:0000256" key="8">
    <source>
        <dbReference type="ARBA" id="ARBA00023098"/>
    </source>
</evidence>
<dbReference type="Gene3D" id="3.30.70.3290">
    <property type="match status" value="1"/>
</dbReference>
<dbReference type="InterPro" id="IPR020841">
    <property type="entry name" value="PKS_Beta-ketoAc_synthase_dom"/>
</dbReference>
<dbReference type="Pfam" id="PF16197">
    <property type="entry name" value="KAsynt_C_assoc"/>
    <property type="match status" value="1"/>
</dbReference>
<dbReference type="InterPro" id="IPR014043">
    <property type="entry name" value="Acyl_transferase_dom"/>
</dbReference>
<protein>
    <submittedName>
        <fullName evidence="14">Beta keto-acyl synthase</fullName>
    </submittedName>
</protein>
<evidence type="ECO:0000256" key="3">
    <source>
        <dbReference type="ARBA" id="ARBA00022450"/>
    </source>
</evidence>
<evidence type="ECO:0000259" key="13">
    <source>
        <dbReference type="PROSITE" id="PS52004"/>
    </source>
</evidence>
<dbReference type="UniPathway" id="UPA00094"/>
<gene>
    <name evidence="14" type="ORF">CFN78_23075</name>
</gene>
<comment type="similarity">
    <text evidence="2">Belongs to the thioester dehydratase family. FabA subfamily.</text>
</comment>
<dbReference type="EMBL" id="NKYE01000017">
    <property type="protein sequence ID" value="OZM70807.1"/>
    <property type="molecule type" value="Genomic_DNA"/>
</dbReference>
<dbReference type="PANTHER" id="PTHR43074">
    <property type="entry name" value="OMEGA-3 POLYUNSATURATED FATTY ACID SYNTHASE PFAB-RELATED"/>
    <property type="match status" value="1"/>
</dbReference>
<dbReference type="Proteomes" id="UP000242444">
    <property type="component" value="Unassembled WGS sequence"/>
</dbReference>
<comment type="pathway">
    <text evidence="1">Lipid metabolism; fatty acid biosynthesis.</text>
</comment>
<evidence type="ECO:0000256" key="9">
    <source>
        <dbReference type="ARBA" id="ARBA00023160"/>
    </source>
</evidence>
<evidence type="ECO:0000313" key="14">
    <source>
        <dbReference type="EMBL" id="OZM70807.1"/>
    </source>
</evidence>
<dbReference type="GO" id="GO:0006633">
    <property type="term" value="P:fatty acid biosynthetic process"/>
    <property type="evidence" value="ECO:0007669"/>
    <property type="project" value="UniProtKB-UniPathway"/>
</dbReference>
<dbReference type="SUPFAM" id="SSF54637">
    <property type="entry name" value="Thioesterase/thiol ester dehydrase-isomerase"/>
    <property type="match status" value="4"/>
</dbReference>
<evidence type="ECO:0000256" key="4">
    <source>
        <dbReference type="ARBA" id="ARBA00022516"/>
    </source>
</evidence>
<keyword evidence="4" id="KW-0444">Lipid biosynthesis</keyword>
<accession>A0A263CZH1</accession>
<reference evidence="14 15" key="1">
    <citation type="submission" date="2017-07" db="EMBL/GenBank/DDBJ databases">
        <title>Amycolatopsis antarcticus sp. nov., isolated from the surface of an Antarcticus brown macroalga.</title>
        <authorList>
            <person name="Wang J."/>
            <person name="Leiva S."/>
            <person name="Huang J."/>
            <person name="Huang Y."/>
        </authorList>
    </citation>
    <scope>NUCLEOTIDE SEQUENCE [LARGE SCALE GENOMIC DNA]</scope>
    <source>
        <strain evidence="14 15">AU-G6</strain>
    </source>
</reference>
<evidence type="ECO:0000256" key="2">
    <source>
        <dbReference type="ARBA" id="ARBA00006714"/>
    </source>
</evidence>
<dbReference type="PROSITE" id="PS52004">
    <property type="entry name" value="KS3_2"/>
    <property type="match status" value="1"/>
</dbReference>
<dbReference type="Gene3D" id="3.40.366.10">
    <property type="entry name" value="Malonyl-Coenzyme A Acyl Carrier Protein, domain 2"/>
    <property type="match status" value="1"/>
</dbReference>
<dbReference type="SMART" id="SM00827">
    <property type="entry name" value="PKS_AT"/>
    <property type="match status" value="1"/>
</dbReference>
<feature type="domain" description="Ketosynthase family 3 (KS3)" evidence="13">
    <location>
        <begin position="2"/>
        <end position="446"/>
    </location>
</feature>
<dbReference type="SMART" id="SM00825">
    <property type="entry name" value="PKS_KS"/>
    <property type="match status" value="1"/>
</dbReference>
<dbReference type="Gene3D" id="3.40.47.10">
    <property type="match status" value="2"/>
</dbReference>
<dbReference type="Pfam" id="PF02801">
    <property type="entry name" value="Ketoacyl-synt_C"/>
    <property type="match status" value="1"/>
</dbReference>
<evidence type="ECO:0000256" key="1">
    <source>
        <dbReference type="ARBA" id="ARBA00005194"/>
    </source>
</evidence>
<dbReference type="Pfam" id="PF00109">
    <property type="entry name" value="ketoacyl-synt"/>
    <property type="match status" value="2"/>
</dbReference>
<dbReference type="InterPro" id="IPR032821">
    <property type="entry name" value="PKS_assoc"/>
</dbReference>
<keyword evidence="3" id="KW-0596">Phosphopantetheine</keyword>
<evidence type="ECO:0000256" key="10">
    <source>
        <dbReference type="ARBA" id="ARBA00023239"/>
    </source>
</evidence>
<dbReference type="PANTHER" id="PTHR43074:SF1">
    <property type="entry name" value="BETA-KETOACYL SYNTHASE FAMILY PROTEIN-RELATED"/>
    <property type="match status" value="1"/>
</dbReference>
<dbReference type="InterPro" id="IPR018201">
    <property type="entry name" value="Ketoacyl_synth_AS"/>
</dbReference>
<feature type="region of interest" description="Disordered" evidence="12">
    <location>
        <begin position="1958"/>
        <end position="1984"/>
    </location>
</feature>
<dbReference type="GO" id="GO:0005737">
    <property type="term" value="C:cytoplasm"/>
    <property type="evidence" value="ECO:0007669"/>
    <property type="project" value="InterPro"/>
</dbReference>
<comment type="caution">
    <text evidence="14">The sequence shown here is derived from an EMBL/GenBank/DDBJ whole genome shotgun (WGS) entry which is preliminary data.</text>
</comment>
<keyword evidence="6 11" id="KW-0808">Transferase</keyword>
<dbReference type="InterPro" id="IPR013114">
    <property type="entry name" value="FabA_FabZ"/>
</dbReference>
<dbReference type="CDD" id="cd01287">
    <property type="entry name" value="FabA"/>
    <property type="match status" value="1"/>
</dbReference>
<feature type="compositionally biased region" description="Pro residues" evidence="12">
    <location>
        <begin position="1967"/>
        <end position="1981"/>
    </location>
</feature>
<evidence type="ECO:0000256" key="12">
    <source>
        <dbReference type="SAM" id="MobiDB-lite"/>
    </source>
</evidence>
<dbReference type="GO" id="GO:0004315">
    <property type="term" value="F:3-oxoacyl-[acyl-carrier-protein] synthase activity"/>
    <property type="evidence" value="ECO:0007669"/>
    <property type="project" value="InterPro"/>
</dbReference>
<keyword evidence="9" id="KW-0275">Fatty acid biosynthesis</keyword>
<dbReference type="Gene3D" id="3.10.129.10">
    <property type="entry name" value="Hotdog Thioesterase"/>
    <property type="match status" value="4"/>
</dbReference>
<keyword evidence="7" id="KW-0276">Fatty acid metabolism</keyword>
<keyword evidence="10" id="KW-0456">Lyase</keyword>
<dbReference type="InterPro" id="IPR014031">
    <property type="entry name" value="Ketoacyl_synth_C"/>
</dbReference>
<evidence type="ECO:0000313" key="15">
    <source>
        <dbReference type="Proteomes" id="UP000242444"/>
    </source>
</evidence>
<dbReference type="SUPFAM" id="SSF52151">
    <property type="entry name" value="FabD/lysophospholipase-like"/>
    <property type="match status" value="1"/>
</dbReference>
<dbReference type="InterPro" id="IPR016039">
    <property type="entry name" value="Thiolase-like"/>
</dbReference>